<keyword evidence="1" id="KW-0812">Transmembrane</keyword>
<dbReference type="EMBL" id="CP071796">
    <property type="protein sequence ID" value="QTD46847.1"/>
    <property type="molecule type" value="Genomic_DNA"/>
</dbReference>
<feature type="transmembrane region" description="Helical" evidence="1">
    <location>
        <begin position="39"/>
        <end position="60"/>
    </location>
</feature>
<evidence type="ECO:0000313" key="2">
    <source>
        <dbReference type="EMBL" id="QTD46847.1"/>
    </source>
</evidence>
<evidence type="ECO:0000313" key="3">
    <source>
        <dbReference type="Proteomes" id="UP000663903"/>
    </source>
</evidence>
<dbReference type="AlphaFoldDB" id="A0A975H7A8"/>
<gene>
    <name evidence="2" type="ORF">J1M35_08235</name>
</gene>
<keyword evidence="1" id="KW-0472">Membrane</keyword>
<organism evidence="2 3">
    <name type="scientific">Ottowia testudinis</name>
    <dbReference type="NCBI Taxonomy" id="2816950"/>
    <lineage>
        <taxon>Bacteria</taxon>
        <taxon>Pseudomonadati</taxon>
        <taxon>Pseudomonadota</taxon>
        <taxon>Betaproteobacteria</taxon>
        <taxon>Burkholderiales</taxon>
        <taxon>Comamonadaceae</taxon>
        <taxon>Ottowia</taxon>
    </lineage>
</organism>
<keyword evidence="1" id="KW-1133">Transmembrane helix</keyword>
<dbReference type="KEGG" id="otd:J1M35_08235"/>
<dbReference type="Proteomes" id="UP000663903">
    <property type="component" value="Chromosome"/>
</dbReference>
<evidence type="ECO:0000256" key="1">
    <source>
        <dbReference type="SAM" id="Phobius"/>
    </source>
</evidence>
<keyword evidence="3" id="KW-1185">Reference proteome</keyword>
<reference evidence="2" key="1">
    <citation type="submission" date="2021-03" db="EMBL/GenBank/DDBJ databases">
        <title>Ottowia sp. 27C isolated from the cloaca of a Giant Asian pond turtle (Heosemys grandis).</title>
        <authorList>
            <person name="Spergser J."/>
            <person name="Busse H.-J."/>
        </authorList>
    </citation>
    <scope>NUCLEOTIDE SEQUENCE</scope>
    <source>
        <strain evidence="2">27C</strain>
    </source>
</reference>
<accession>A0A975H7A8</accession>
<protein>
    <submittedName>
        <fullName evidence="2">Uncharacterized protein</fullName>
    </submittedName>
</protein>
<feature type="transmembrane region" description="Helical" evidence="1">
    <location>
        <begin position="67"/>
        <end position="86"/>
    </location>
</feature>
<dbReference type="RefSeq" id="WP_208010744.1">
    <property type="nucleotide sequence ID" value="NZ_CP071796.1"/>
</dbReference>
<name>A0A975H7A8_9BURK</name>
<proteinExistence type="predicted"/>
<sequence length="92" mass="9624">MKLACPHCHRPAMPAWRKLCLGAARSVACGACGHPVSVAFWPAMGAMLPSVLMVGAAYALAPANPLAFALAMLLGTVPYALLHLYAVPLVKR</sequence>